<evidence type="ECO:0000313" key="9">
    <source>
        <dbReference type="Proteomes" id="UP000050509"/>
    </source>
</evidence>
<evidence type="ECO:0000256" key="6">
    <source>
        <dbReference type="ARBA" id="ARBA00023136"/>
    </source>
</evidence>
<proteinExistence type="predicted"/>
<keyword evidence="6 7" id="KW-0472">Membrane</keyword>
<dbReference type="PANTHER" id="PTHR30193">
    <property type="entry name" value="ABC TRANSPORTER PERMEASE PROTEIN"/>
    <property type="match status" value="1"/>
</dbReference>
<dbReference type="SUPFAM" id="SSF161098">
    <property type="entry name" value="MetI-like"/>
    <property type="match status" value="1"/>
</dbReference>
<evidence type="ECO:0008006" key="10">
    <source>
        <dbReference type="Google" id="ProtNLM"/>
    </source>
</evidence>
<dbReference type="GO" id="GO:0005886">
    <property type="term" value="C:plasma membrane"/>
    <property type="evidence" value="ECO:0007669"/>
    <property type="project" value="UniProtKB-SubCell"/>
</dbReference>
<dbReference type="AlphaFoldDB" id="A0A0P9CYQ9"/>
<evidence type="ECO:0000313" key="8">
    <source>
        <dbReference type="EMBL" id="KPV50722.1"/>
    </source>
</evidence>
<evidence type="ECO:0000256" key="7">
    <source>
        <dbReference type="SAM" id="Phobius"/>
    </source>
</evidence>
<keyword evidence="2" id="KW-0813">Transport</keyword>
<evidence type="ECO:0000256" key="4">
    <source>
        <dbReference type="ARBA" id="ARBA00022692"/>
    </source>
</evidence>
<comment type="subcellular location">
    <subcellularLocation>
        <location evidence="1">Cell membrane</location>
        <topology evidence="1">Multi-pass membrane protein</topology>
    </subcellularLocation>
</comment>
<sequence>MARQEAFTAYLFIAPYLIIAGIFTVALLVYAFYISFTDLKSSLSRTSNFVGLNNYINAFRDPEFQIALINVFWYFVIVTTLQTIGAIAVAMLLNAKLRGQRLYRTLFYAPSVASSAVISMIFLWLYLRTGWINYFLGTDIAWINDARGLFQLILSPFGVKITSTFLKGPSITWMALMAMNVFTTIPSLMVIFLAALQDIPAYVY</sequence>
<evidence type="ECO:0000256" key="3">
    <source>
        <dbReference type="ARBA" id="ARBA00022475"/>
    </source>
</evidence>
<dbReference type="InterPro" id="IPR051393">
    <property type="entry name" value="ABC_transporter_permease"/>
</dbReference>
<keyword evidence="9" id="KW-1185">Reference proteome</keyword>
<feature type="non-terminal residue" evidence="8">
    <location>
        <position position="204"/>
    </location>
</feature>
<evidence type="ECO:0000256" key="1">
    <source>
        <dbReference type="ARBA" id="ARBA00004651"/>
    </source>
</evidence>
<organism evidence="8 9">
    <name type="scientific">Kouleothrix aurantiaca</name>
    <dbReference type="NCBI Taxonomy" id="186479"/>
    <lineage>
        <taxon>Bacteria</taxon>
        <taxon>Bacillati</taxon>
        <taxon>Chloroflexota</taxon>
        <taxon>Chloroflexia</taxon>
        <taxon>Chloroflexales</taxon>
        <taxon>Roseiflexineae</taxon>
        <taxon>Roseiflexaceae</taxon>
        <taxon>Kouleothrix</taxon>
    </lineage>
</organism>
<dbReference type="Proteomes" id="UP000050509">
    <property type="component" value="Unassembled WGS sequence"/>
</dbReference>
<dbReference type="Gene3D" id="1.10.3720.10">
    <property type="entry name" value="MetI-like"/>
    <property type="match status" value="1"/>
</dbReference>
<comment type="caution">
    <text evidence="8">The sequence shown here is derived from an EMBL/GenBank/DDBJ whole genome shotgun (WGS) entry which is preliminary data.</text>
</comment>
<keyword evidence="4 7" id="KW-0812">Transmembrane</keyword>
<dbReference type="InterPro" id="IPR035906">
    <property type="entry name" value="MetI-like_sf"/>
</dbReference>
<feature type="transmembrane region" description="Helical" evidence="7">
    <location>
        <begin position="7"/>
        <end position="33"/>
    </location>
</feature>
<dbReference type="PANTHER" id="PTHR30193:SF37">
    <property type="entry name" value="INNER MEMBRANE ABC TRANSPORTER PERMEASE PROTEIN YCJO"/>
    <property type="match status" value="1"/>
</dbReference>
<protein>
    <recommendedName>
        <fullName evidence="10">ABC transporter permease</fullName>
    </recommendedName>
</protein>
<dbReference type="EMBL" id="LJCR01001243">
    <property type="protein sequence ID" value="KPV50722.1"/>
    <property type="molecule type" value="Genomic_DNA"/>
</dbReference>
<keyword evidence="3" id="KW-1003">Cell membrane</keyword>
<name>A0A0P9CYQ9_9CHLR</name>
<reference evidence="8 9" key="1">
    <citation type="submission" date="2015-09" db="EMBL/GenBank/DDBJ databases">
        <title>Draft genome sequence of Kouleothrix aurantiaca JCM 19913.</title>
        <authorList>
            <person name="Hemp J."/>
        </authorList>
    </citation>
    <scope>NUCLEOTIDE SEQUENCE [LARGE SCALE GENOMIC DNA]</scope>
    <source>
        <strain evidence="8 9">COM-B</strain>
    </source>
</reference>
<feature type="transmembrane region" description="Helical" evidence="7">
    <location>
        <begin position="105"/>
        <end position="127"/>
    </location>
</feature>
<evidence type="ECO:0000256" key="5">
    <source>
        <dbReference type="ARBA" id="ARBA00022989"/>
    </source>
</evidence>
<keyword evidence="5 7" id="KW-1133">Transmembrane helix</keyword>
<gene>
    <name evidence="8" type="ORF">SE17_25250</name>
</gene>
<accession>A0A0P9CYQ9</accession>
<feature type="transmembrane region" description="Helical" evidence="7">
    <location>
        <begin position="173"/>
        <end position="196"/>
    </location>
</feature>
<feature type="transmembrane region" description="Helical" evidence="7">
    <location>
        <begin position="71"/>
        <end position="93"/>
    </location>
</feature>
<evidence type="ECO:0000256" key="2">
    <source>
        <dbReference type="ARBA" id="ARBA00022448"/>
    </source>
</evidence>